<accession>A0ACC1IVL8</accession>
<reference evidence="1" key="1">
    <citation type="submission" date="2022-07" db="EMBL/GenBank/DDBJ databases">
        <title>Phylogenomic reconstructions and comparative analyses of Kickxellomycotina fungi.</title>
        <authorList>
            <person name="Reynolds N.K."/>
            <person name="Stajich J.E."/>
            <person name="Barry K."/>
            <person name="Grigoriev I.V."/>
            <person name="Crous P."/>
            <person name="Smith M.E."/>
        </authorList>
    </citation>
    <scope>NUCLEOTIDE SEQUENCE</scope>
    <source>
        <strain evidence="1">Benny 63K</strain>
    </source>
</reference>
<gene>
    <name evidence="1" type="ORF">LPJ66_000634</name>
</gene>
<protein>
    <submittedName>
        <fullName evidence="1">Uncharacterized protein</fullName>
    </submittedName>
</protein>
<organism evidence="1 2">
    <name type="scientific">Kickxella alabastrina</name>
    <dbReference type="NCBI Taxonomy" id="61397"/>
    <lineage>
        <taxon>Eukaryota</taxon>
        <taxon>Fungi</taxon>
        <taxon>Fungi incertae sedis</taxon>
        <taxon>Zoopagomycota</taxon>
        <taxon>Kickxellomycotina</taxon>
        <taxon>Kickxellomycetes</taxon>
        <taxon>Kickxellales</taxon>
        <taxon>Kickxellaceae</taxon>
        <taxon>Kickxella</taxon>
    </lineage>
</organism>
<evidence type="ECO:0000313" key="2">
    <source>
        <dbReference type="Proteomes" id="UP001150581"/>
    </source>
</evidence>
<dbReference type="EMBL" id="JANBPG010000020">
    <property type="protein sequence ID" value="KAJ1901666.1"/>
    <property type="molecule type" value="Genomic_DNA"/>
</dbReference>
<keyword evidence="2" id="KW-1185">Reference proteome</keyword>
<evidence type="ECO:0000313" key="1">
    <source>
        <dbReference type="EMBL" id="KAJ1901666.1"/>
    </source>
</evidence>
<name>A0ACC1IVL8_9FUNG</name>
<comment type="caution">
    <text evidence="1">The sequence shown here is derived from an EMBL/GenBank/DDBJ whole genome shotgun (WGS) entry which is preliminary data.</text>
</comment>
<proteinExistence type="predicted"/>
<sequence length="340" mass="37645">MLDGGTQTIYSVLQSRKRDKHTDVEYNRETLTMHDGGMVSLDWYPKRPVQTIIKPEESSTRSSSTVNACSSPIVVILPGSMGSSKEYYIRNLAKSLHTRSPNKCHVVVLNHRGCNRTPVTSARLHSFDYTGDLQEAVVHLSTLYPSAPLAAVGFSLGGNILTKYLGEQGENCKLTAATTICCPYDVTKLYARLNEPRLFNKHVLQPSLSSAARSFIRKHADAIQNAPDEYDIDTLLKAKNVTEIDTMLTSRISGFDSCEQYYRESSSGPYVPKITTPLLAINSKDDPMVTVDAIPMEAFKNNPNTALILVGNGGHLGFFTGIIPKIWYIDPVIQFFTAYL</sequence>
<dbReference type="Proteomes" id="UP001150581">
    <property type="component" value="Unassembled WGS sequence"/>
</dbReference>